<dbReference type="InterPro" id="IPR004860">
    <property type="entry name" value="LAGLIDADG_dom"/>
</dbReference>
<dbReference type="GO" id="GO:0005739">
    <property type="term" value="C:mitochondrion"/>
    <property type="evidence" value="ECO:0007669"/>
    <property type="project" value="UniProtKB-ARBA"/>
</dbReference>
<gene>
    <name evidence="3" type="ORF">RCL2_001756600</name>
    <name evidence="2" type="ORF">RclHR1_02260009</name>
</gene>
<proteinExistence type="predicted"/>
<feature type="domain" description="Homing endonuclease LAGLIDADG" evidence="1">
    <location>
        <begin position="382"/>
        <end position="481"/>
    </location>
</feature>
<keyword evidence="3" id="KW-0255">Endonuclease</keyword>
<evidence type="ECO:0000313" key="2">
    <source>
        <dbReference type="EMBL" id="GBB93944.1"/>
    </source>
</evidence>
<dbReference type="InterPro" id="IPR051289">
    <property type="entry name" value="LAGLIDADG_Endonuclease"/>
</dbReference>
<evidence type="ECO:0000259" key="1">
    <source>
        <dbReference type="Pfam" id="PF00961"/>
    </source>
</evidence>
<dbReference type="Pfam" id="PF00961">
    <property type="entry name" value="LAGLIDADG_1"/>
    <property type="match status" value="1"/>
</dbReference>
<dbReference type="EMBL" id="BLAL01000196">
    <property type="protein sequence ID" value="GES90735.1"/>
    <property type="molecule type" value="Genomic_DNA"/>
</dbReference>
<name>A0A2Z6R838_9GLOM</name>
<keyword evidence="3" id="KW-0378">Hydrolase</keyword>
<dbReference type="SUPFAM" id="SSF55608">
    <property type="entry name" value="Homing endonucleases"/>
    <property type="match status" value="2"/>
</dbReference>
<dbReference type="InterPro" id="IPR027434">
    <property type="entry name" value="Homing_endonucl"/>
</dbReference>
<dbReference type="Proteomes" id="UP000247702">
    <property type="component" value="Unassembled WGS sequence"/>
</dbReference>
<evidence type="ECO:0000313" key="3">
    <source>
        <dbReference type="EMBL" id="GES90735.1"/>
    </source>
</evidence>
<dbReference type="STRING" id="94130.A0A2Z6R838"/>
<dbReference type="OrthoDB" id="5400101at2759"/>
<organism evidence="2 4">
    <name type="scientific">Rhizophagus clarus</name>
    <dbReference type="NCBI Taxonomy" id="94130"/>
    <lineage>
        <taxon>Eukaryota</taxon>
        <taxon>Fungi</taxon>
        <taxon>Fungi incertae sedis</taxon>
        <taxon>Mucoromycota</taxon>
        <taxon>Glomeromycotina</taxon>
        <taxon>Glomeromycetes</taxon>
        <taxon>Glomerales</taxon>
        <taxon>Glomeraceae</taxon>
        <taxon>Rhizophagus</taxon>
    </lineage>
</organism>
<dbReference type="GO" id="GO:0004519">
    <property type="term" value="F:endonuclease activity"/>
    <property type="evidence" value="ECO:0007669"/>
    <property type="project" value="UniProtKB-KW"/>
</dbReference>
<reference evidence="3" key="2">
    <citation type="submission" date="2019-10" db="EMBL/GenBank/DDBJ databases">
        <title>Conservation and host-specific expression of non-tandemly repeated heterogenous ribosome RNA gene in arbuscular mycorrhizal fungi.</title>
        <authorList>
            <person name="Maeda T."/>
            <person name="Kobayashi Y."/>
            <person name="Nakagawa T."/>
            <person name="Ezawa T."/>
            <person name="Yamaguchi K."/>
            <person name="Bino T."/>
            <person name="Nishimoto Y."/>
            <person name="Shigenobu S."/>
            <person name="Kawaguchi M."/>
        </authorList>
    </citation>
    <scope>NUCLEOTIDE SEQUENCE</scope>
    <source>
        <strain evidence="3">HR1</strain>
    </source>
</reference>
<accession>A0A2Z6R838</accession>
<dbReference type="PANTHER" id="PTHR36181">
    <property type="entry name" value="INTRON-ENCODED ENDONUCLEASE AI3-RELATED"/>
    <property type="match status" value="1"/>
</dbReference>
<dbReference type="PANTHER" id="PTHR36181:SF3">
    <property type="entry name" value="INTRON-ENCODED DNA ENDONUCLEASE AI5 BETA"/>
    <property type="match status" value="1"/>
</dbReference>
<evidence type="ECO:0000313" key="4">
    <source>
        <dbReference type="Proteomes" id="UP000247702"/>
    </source>
</evidence>
<comment type="caution">
    <text evidence="2">The sequence shown here is derived from an EMBL/GenBank/DDBJ whole genome shotgun (WGS) entry which is preliminary data.</text>
</comment>
<protein>
    <submittedName>
        <fullName evidence="3">LAGLIDADG endonuclease</fullName>
    </submittedName>
</protein>
<reference evidence="2 4" key="1">
    <citation type="submission" date="2017-11" db="EMBL/GenBank/DDBJ databases">
        <title>The genome of Rhizophagus clarus HR1 reveals common genetic basis of auxotrophy among arbuscular mycorrhizal fungi.</title>
        <authorList>
            <person name="Kobayashi Y."/>
        </authorList>
    </citation>
    <scope>NUCLEOTIDE SEQUENCE [LARGE SCALE GENOMIC DNA]</scope>
    <source>
        <strain evidence="2 4">HR1</strain>
    </source>
</reference>
<keyword evidence="4" id="KW-1185">Reference proteome</keyword>
<sequence>MAAFTIFLGNLIKSYKRLPSCGSSYRISHTYRFSFEHGNNFSNSSSFFNQKRKLFHLTKEFINPPSKTHFIPSTRKTTSNCKMIYGDNFNPLIIRCHKEGQFTILNKTISSQLQKFFSNHEDFLTKVNLKIDSILNKFQFTFNPQIYAIISKDMIGNKTNILFNRLGDNLKTYLNQLIQNIKQEQHFHVMFTLSNPYFLNKILSVPHVIPYVVNDLDKEKSEEVLKKHTLSQHENSIHEESEDVLVSKLHDDPKSEIKIISDHLNKHAKPPSDEAFGYYLAGLIEANGYIDNDKLVINLSKKDVSLAYYIKKRVGYGRVVGEDPVKYLLEHPKGLKKTLTLLNGKFLTTNITDQLLNNKCDQKYEISISPPTDFNIAQNHFLAGFCDLASYFSIITSDDMSDNKVKLRFSIRTDLPRQKDPTIFQKVQSKFGGSIYLNNKTGIYHYEASSFQTNSKTIDYFDQFHLNSSRYVDYFKWRKAYRVIQRGEHHSIRGLEKITGLKESMVHKHKMS</sequence>
<dbReference type="Gene3D" id="3.10.28.10">
    <property type="entry name" value="Homing endonucleases"/>
    <property type="match status" value="1"/>
</dbReference>
<dbReference type="AlphaFoldDB" id="A0A2Z6R838"/>
<dbReference type="EMBL" id="BEXD01001402">
    <property type="protein sequence ID" value="GBB93944.1"/>
    <property type="molecule type" value="Genomic_DNA"/>
</dbReference>
<keyword evidence="3" id="KW-0540">Nuclease</keyword>
<dbReference type="Proteomes" id="UP000615446">
    <property type="component" value="Unassembled WGS sequence"/>
</dbReference>